<dbReference type="GO" id="GO:0043709">
    <property type="term" value="P:cell adhesion involved in single-species biofilm formation"/>
    <property type="evidence" value="ECO:0007669"/>
    <property type="project" value="TreeGrafter"/>
</dbReference>
<gene>
    <name evidence="5" type="ORF">HDF09_003226</name>
</gene>
<dbReference type="SUPFAM" id="SSF55073">
    <property type="entry name" value="Nucleotide cyclase"/>
    <property type="match status" value="1"/>
</dbReference>
<dbReference type="InterPro" id="IPR050469">
    <property type="entry name" value="Diguanylate_Cyclase"/>
</dbReference>
<feature type="transmembrane region" description="Helical" evidence="3">
    <location>
        <begin position="47"/>
        <end position="64"/>
    </location>
</feature>
<dbReference type="PANTHER" id="PTHR45138">
    <property type="entry name" value="REGULATORY COMPONENTS OF SENSORY TRANSDUCTION SYSTEM"/>
    <property type="match status" value="1"/>
</dbReference>
<dbReference type="SMART" id="SM00267">
    <property type="entry name" value="GGDEF"/>
    <property type="match status" value="1"/>
</dbReference>
<protein>
    <recommendedName>
        <fullName evidence="1">diguanylate cyclase</fullName>
        <ecNumber evidence="1">2.7.7.65</ecNumber>
    </recommendedName>
</protein>
<dbReference type="InterPro" id="IPR029787">
    <property type="entry name" value="Nucleotide_cyclase"/>
</dbReference>
<dbReference type="GO" id="GO:0005886">
    <property type="term" value="C:plasma membrane"/>
    <property type="evidence" value="ECO:0007669"/>
    <property type="project" value="TreeGrafter"/>
</dbReference>
<feature type="transmembrane region" description="Helical" evidence="3">
    <location>
        <begin position="76"/>
        <end position="95"/>
    </location>
</feature>
<dbReference type="PROSITE" id="PS50887">
    <property type="entry name" value="GGDEF"/>
    <property type="match status" value="1"/>
</dbReference>
<dbReference type="EMBL" id="JACHDY010000005">
    <property type="protein sequence ID" value="MBB5318527.1"/>
    <property type="molecule type" value="Genomic_DNA"/>
</dbReference>
<dbReference type="CDD" id="cd01949">
    <property type="entry name" value="GGDEF"/>
    <property type="match status" value="1"/>
</dbReference>
<keyword evidence="3" id="KW-1133">Transmembrane helix</keyword>
<dbReference type="GO" id="GO:0052621">
    <property type="term" value="F:diguanylate cyclase activity"/>
    <property type="evidence" value="ECO:0007669"/>
    <property type="project" value="UniProtKB-EC"/>
</dbReference>
<dbReference type="FunFam" id="3.30.70.270:FF:000001">
    <property type="entry name" value="Diguanylate cyclase domain protein"/>
    <property type="match status" value="1"/>
</dbReference>
<keyword evidence="3" id="KW-0472">Membrane</keyword>
<dbReference type="Pfam" id="PF00990">
    <property type="entry name" value="GGDEF"/>
    <property type="match status" value="1"/>
</dbReference>
<keyword evidence="6" id="KW-1185">Reference proteome</keyword>
<evidence type="ECO:0000259" key="4">
    <source>
        <dbReference type="PROSITE" id="PS50887"/>
    </source>
</evidence>
<dbReference type="AlphaFoldDB" id="A0A7W8IJY8"/>
<evidence type="ECO:0000313" key="5">
    <source>
        <dbReference type="EMBL" id="MBB5318527.1"/>
    </source>
</evidence>
<dbReference type="InterPro" id="IPR043128">
    <property type="entry name" value="Rev_trsase/Diguanyl_cyclase"/>
</dbReference>
<dbReference type="Gene3D" id="3.30.70.270">
    <property type="match status" value="1"/>
</dbReference>
<feature type="transmembrane region" description="Helical" evidence="3">
    <location>
        <begin position="183"/>
        <end position="203"/>
    </location>
</feature>
<keyword evidence="3" id="KW-0812">Transmembrane</keyword>
<proteinExistence type="predicted"/>
<reference evidence="5" key="1">
    <citation type="submission" date="2020-08" db="EMBL/GenBank/DDBJ databases">
        <title>Genomic Encyclopedia of Type Strains, Phase IV (KMG-V): Genome sequencing to study the core and pangenomes of soil and plant-associated prokaryotes.</title>
        <authorList>
            <person name="Whitman W."/>
        </authorList>
    </citation>
    <scope>NUCLEOTIDE SEQUENCE [LARGE SCALE GENOMIC DNA]</scope>
    <source>
        <strain evidence="5">M8UP27</strain>
    </source>
</reference>
<accession>A0A7W8IJY8</accession>
<name>A0A7W8IJY8_9BACT</name>
<dbReference type="NCBIfam" id="TIGR00254">
    <property type="entry name" value="GGDEF"/>
    <property type="match status" value="1"/>
</dbReference>
<evidence type="ECO:0000256" key="1">
    <source>
        <dbReference type="ARBA" id="ARBA00012528"/>
    </source>
</evidence>
<dbReference type="EC" id="2.7.7.65" evidence="1"/>
<sequence>MPSTSIHELAIQQVERLSRRGFQRLSLPGPLENAFEQSTLARRSERLWLEGLVAIGLFNIYVLVDHLLQGSGSWLPVQLRLCIVTPLALLINLSMRWSPNKIYRETSIAAVSCLIGVMHLYIESNKNATSSAYAQVGLIVAVIFVNVVMRLQFFYALSASAIMLASDLVFIQHDHFLNSSEKLLGITLAVCAISMTVIANYSTGREERLGFLMRLRSEIQSKELSFLNVELQRISSIDSLTGLANRHAYELQFAKLWSESVDSGSCLSAIVIDIDHFKLTNDTRGHLYGDRVLVRVASLLLQGLRCKDDFAARFGGEEFVVLLPGTTQEGAMIVAERIRKLVEVAGSPALPEPGSHPRLSTVSCGGASCYPSDITCKEDLLEAADKALYRAKASGRNRVCWGELSIRQYQSYSSSRRHRILVKSDSLPLTSVD</sequence>
<organism evidence="5 6">
    <name type="scientific">Tunturiibacter empetritectus</name>
    <dbReference type="NCBI Taxonomy" id="3069691"/>
    <lineage>
        <taxon>Bacteria</taxon>
        <taxon>Pseudomonadati</taxon>
        <taxon>Acidobacteriota</taxon>
        <taxon>Terriglobia</taxon>
        <taxon>Terriglobales</taxon>
        <taxon>Acidobacteriaceae</taxon>
        <taxon>Tunturiibacter</taxon>
    </lineage>
</organism>
<feature type="transmembrane region" description="Helical" evidence="3">
    <location>
        <begin position="128"/>
        <end position="148"/>
    </location>
</feature>
<dbReference type="PANTHER" id="PTHR45138:SF9">
    <property type="entry name" value="DIGUANYLATE CYCLASE DGCM-RELATED"/>
    <property type="match status" value="1"/>
</dbReference>
<dbReference type="GO" id="GO:1902201">
    <property type="term" value="P:negative regulation of bacterial-type flagellum-dependent cell motility"/>
    <property type="evidence" value="ECO:0007669"/>
    <property type="project" value="TreeGrafter"/>
</dbReference>
<evidence type="ECO:0000256" key="3">
    <source>
        <dbReference type="SAM" id="Phobius"/>
    </source>
</evidence>
<evidence type="ECO:0000313" key="6">
    <source>
        <dbReference type="Proteomes" id="UP000568106"/>
    </source>
</evidence>
<dbReference type="InterPro" id="IPR000160">
    <property type="entry name" value="GGDEF_dom"/>
</dbReference>
<comment type="caution">
    <text evidence="5">The sequence shown here is derived from an EMBL/GenBank/DDBJ whole genome shotgun (WGS) entry which is preliminary data.</text>
</comment>
<evidence type="ECO:0000256" key="2">
    <source>
        <dbReference type="ARBA" id="ARBA00034247"/>
    </source>
</evidence>
<feature type="transmembrane region" description="Helical" evidence="3">
    <location>
        <begin position="102"/>
        <end position="122"/>
    </location>
</feature>
<dbReference type="Proteomes" id="UP000568106">
    <property type="component" value="Unassembled WGS sequence"/>
</dbReference>
<comment type="catalytic activity">
    <reaction evidence="2">
        <text>2 GTP = 3',3'-c-di-GMP + 2 diphosphate</text>
        <dbReference type="Rhea" id="RHEA:24898"/>
        <dbReference type="ChEBI" id="CHEBI:33019"/>
        <dbReference type="ChEBI" id="CHEBI:37565"/>
        <dbReference type="ChEBI" id="CHEBI:58805"/>
        <dbReference type="EC" id="2.7.7.65"/>
    </reaction>
</comment>
<feature type="domain" description="GGDEF" evidence="4">
    <location>
        <begin position="265"/>
        <end position="404"/>
    </location>
</feature>